<gene>
    <name evidence="1" type="ORF">CEXT_371391</name>
</gene>
<sequence length="103" mass="11424">MASRIAHPELQKSALKTSEIIVPTSNDATKSALVDICHLDCRKTSVNFHPKITVPKRLSQNIRELSPKDYGSQKVVTTTCVRVMASRIAHPERQKSALKTSEV</sequence>
<evidence type="ECO:0000313" key="1">
    <source>
        <dbReference type="EMBL" id="GIY46956.1"/>
    </source>
</evidence>
<keyword evidence="2" id="KW-1185">Reference proteome</keyword>
<dbReference type="EMBL" id="BPLR01011508">
    <property type="protein sequence ID" value="GIY46956.1"/>
    <property type="molecule type" value="Genomic_DNA"/>
</dbReference>
<evidence type="ECO:0000313" key="2">
    <source>
        <dbReference type="Proteomes" id="UP001054945"/>
    </source>
</evidence>
<protein>
    <submittedName>
        <fullName evidence="1">Uncharacterized protein</fullName>
    </submittedName>
</protein>
<proteinExistence type="predicted"/>
<dbReference type="AlphaFoldDB" id="A0AAV4TN79"/>
<organism evidence="1 2">
    <name type="scientific">Caerostris extrusa</name>
    <name type="common">Bark spider</name>
    <name type="synonym">Caerostris bankana</name>
    <dbReference type="NCBI Taxonomy" id="172846"/>
    <lineage>
        <taxon>Eukaryota</taxon>
        <taxon>Metazoa</taxon>
        <taxon>Ecdysozoa</taxon>
        <taxon>Arthropoda</taxon>
        <taxon>Chelicerata</taxon>
        <taxon>Arachnida</taxon>
        <taxon>Araneae</taxon>
        <taxon>Araneomorphae</taxon>
        <taxon>Entelegynae</taxon>
        <taxon>Araneoidea</taxon>
        <taxon>Araneidae</taxon>
        <taxon>Caerostris</taxon>
    </lineage>
</organism>
<reference evidence="1 2" key="1">
    <citation type="submission" date="2021-06" db="EMBL/GenBank/DDBJ databases">
        <title>Caerostris extrusa draft genome.</title>
        <authorList>
            <person name="Kono N."/>
            <person name="Arakawa K."/>
        </authorList>
    </citation>
    <scope>NUCLEOTIDE SEQUENCE [LARGE SCALE GENOMIC DNA]</scope>
</reference>
<comment type="caution">
    <text evidence="1">The sequence shown here is derived from an EMBL/GenBank/DDBJ whole genome shotgun (WGS) entry which is preliminary data.</text>
</comment>
<accession>A0AAV4TN79</accession>
<name>A0AAV4TN79_CAEEX</name>
<dbReference type="Proteomes" id="UP001054945">
    <property type="component" value="Unassembled WGS sequence"/>
</dbReference>